<proteinExistence type="predicted"/>
<protein>
    <submittedName>
        <fullName evidence="1">Uncharacterized protein</fullName>
    </submittedName>
</protein>
<dbReference type="EMBL" id="AHZU02001172">
    <property type="protein sequence ID" value="KFG35412.1"/>
    <property type="molecule type" value="Genomic_DNA"/>
</dbReference>
<dbReference type="Proteomes" id="UP000028837">
    <property type="component" value="Unassembled WGS sequence"/>
</dbReference>
<evidence type="ECO:0000313" key="1">
    <source>
        <dbReference type="EMBL" id="KFG35412.1"/>
    </source>
</evidence>
<dbReference type="AlphaFoldDB" id="A0A086JTE4"/>
<accession>A0A086JTE4</accession>
<gene>
    <name evidence="1" type="ORF">TGDOM2_254606</name>
</gene>
<reference evidence="1 2" key="1">
    <citation type="submission" date="2014-02" db="EMBL/GenBank/DDBJ databases">
        <authorList>
            <person name="Sibley D."/>
            <person name="Venepally P."/>
            <person name="Karamycheva S."/>
            <person name="Hadjithomas M."/>
            <person name="Khan A."/>
            <person name="Brunk B."/>
            <person name="Roos D."/>
            <person name="Caler E."/>
            <person name="Lorenzi H."/>
        </authorList>
    </citation>
    <scope>NUCLEOTIDE SEQUENCE [LARGE SCALE GENOMIC DNA]</scope>
    <source>
        <strain evidence="1 2">GAB2-2007-GAL-DOM2</strain>
    </source>
</reference>
<name>A0A086JTE4_TOXGO</name>
<dbReference type="VEuPathDB" id="ToxoDB:TGDOM2_254606"/>
<evidence type="ECO:0000313" key="2">
    <source>
        <dbReference type="Proteomes" id="UP000028837"/>
    </source>
</evidence>
<comment type="caution">
    <text evidence="1">The sequence shown here is derived from an EMBL/GenBank/DDBJ whole genome shotgun (WGS) entry which is preliminary data.</text>
</comment>
<organism evidence="1 2">
    <name type="scientific">Toxoplasma gondii GAB2-2007-GAL-DOM2</name>
    <dbReference type="NCBI Taxonomy" id="1130820"/>
    <lineage>
        <taxon>Eukaryota</taxon>
        <taxon>Sar</taxon>
        <taxon>Alveolata</taxon>
        <taxon>Apicomplexa</taxon>
        <taxon>Conoidasida</taxon>
        <taxon>Coccidia</taxon>
        <taxon>Eucoccidiorida</taxon>
        <taxon>Eimeriorina</taxon>
        <taxon>Sarcocystidae</taxon>
        <taxon>Toxoplasma</taxon>
    </lineage>
</organism>
<sequence>MWQSQPFQPTLSLRCGEAIIPRATFFFAVTRKGVLHSLNYYPCMPQDDRKKLVLCKEDPHCLDSPPFSEHRRDAGIRENRIRFTSIYRTSGGSTMIVTTVWPFKAVSAKQTDRIDCCRACCERDSLVVCRMN</sequence>